<evidence type="ECO:0000313" key="2">
    <source>
        <dbReference type="Proteomes" id="UP001596445"/>
    </source>
</evidence>
<dbReference type="AlphaFoldDB" id="A0ABD5W7U7"/>
<dbReference type="SUPFAM" id="SSF46785">
    <property type="entry name" value="Winged helix' DNA-binding domain"/>
    <property type="match status" value="1"/>
</dbReference>
<dbReference type="RefSeq" id="WP_267161521.1">
    <property type="nucleotide sequence ID" value="NZ_CP112972.1"/>
</dbReference>
<protein>
    <submittedName>
        <fullName evidence="1">ArsR family transcriptional regulator</fullName>
    </submittedName>
</protein>
<reference evidence="1 2" key="1">
    <citation type="journal article" date="2019" name="Int. J. Syst. Evol. Microbiol.">
        <title>The Global Catalogue of Microorganisms (GCM) 10K type strain sequencing project: providing services to taxonomists for standard genome sequencing and annotation.</title>
        <authorList>
            <consortium name="The Broad Institute Genomics Platform"/>
            <consortium name="The Broad Institute Genome Sequencing Center for Infectious Disease"/>
            <person name="Wu L."/>
            <person name="Ma J."/>
        </authorList>
    </citation>
    <scope>NUCLEOTIDE SEQUENCE [LARGE SCALE GENOMIC DNA]</scope>
    <source>
        <strain evidence="1 2">JCM 30072</strain>
    </source>
</reference>
<accession>A0ABD5W7U7</accession>
<dbReference type="GeneID" id="76630833"/>
<dbReference type="InterPro" id="IPR036390">
    <property type="entry name" value="WH_DNA-bd_sf"/>
</dbReference>
<dbReference type="CDD" id="cd00090">
    <property type="entry name" value="HTH_ARSR"/>
    <property type="match status" value="1"/>
</dbReference>
<dbReference type="InterPro" id="IPR011991">
    <property type="entry name" value="ArsR-like_HTH"/>
</dbReference>
<dbReference type="Proteomes" id="UP001596445">
    <property type="component" value="Unassembled WGS sequence"/>
</dbReference>
<organism evidence="1 2">
    <name type="scientific">Halovenus salina</name>
    <dbReference type="NCBI Taxonomy" id="1510225"/>
    <lineage>
        <taxon>Archaea</taxon>
        <taxon>Methanobacteriati</taxon>
        <taxon>Methanobacteriota</taxon>
        <taxon>Stenosarchaea group</taxon>
        <taxon>Halobacteria</taxon>
        <taxon>Halobacteriales</taxon>
        <taxon>Haloarculaceae</taxon>
        <taxon>Halovenus</taxon>
    </lineage>
</organism>
<evidence type="ECO:0000313" key="1">
    <source>
        <dbReference type="EMBL" id="MFC7058792.1"/>
    </source>
</evidence>
<sequence length="116" mass="13090">MSNKTRADKTEMATVRDEYPSGLRVLMQNESVGYMIDALMDMPGMQFSKSLLAEKAGVSRQSVHTHITLLVNLGVVKEVDESDPVEYMLNDDDEIVRLLHRLEGVVNRRLNPKADD</sequence>
<comment type="caution">
    <text evidence="1">The sequence shown here is derived from an EMBL/GenBank/DDBJ whole genome shotgun (WGS) entry which is preliminary data.</text>
</comment>
<name>A0ABD5W7U7_9EURY</name>
<gene>
    <name evidence="1" type="ORF">ACFQQG_12145</name>
</gene>
<keyword evidence="2" id="KW-1185">Reference proteome</keyword>
<dbReference type="Gene3D" id="1.10.10.10">
    <property type="entry name" value="Winged helix-like DNA-binding domain superfamily/Winged helix DNA-binding domain"/>
    <property type="match status" value="1"/>
</dbReference>
<dbReference type="InterPro" id="IPR036388">
    <property type="entry name" value="WH-like_DNA-bd_sf"/>
</dbReference>
<proteinExistence type="predicted"/>
<dbReference type="EMBL" id="JBHSZI010000001">
    <property type="protein sequence ID" value="MFC7058792.1"/>
    <property type="molecule type" value="Genomic_DNA"/>
</dbReference>